<keyword evidence="4" id="KW-1185">Reference proteome</keyword>
<gene>
    <name evidence="3" type="ORF">H3Z74_15000</name>
</gene>
<feature type="transmembrane region" description="Helical" evidence="1">
    <location>
        <begin position="69"/>
        <end position="87"/>
    </location>
</feature>
<dbReference type="EMBL" id="CP061038">
    <property type="protein sequence ID" value="QNQ08078.1"/>
    <property type="molecule type" value="Genomic_DNA"/>
</dbReference>
<dbReference type="Pfam" id="PF14378">
    <property type="entry name" value="PAP2_3"/>
    <property type="match status" value="1"/>
</dbReference>
<dbReference type="InterPro" id="IPR026841">
    <property type="entry name" value="Aur1/Ipt1"/>
</dbReference>
<keyword evidence="1" id="KW-0472">Membrane</keyword>
<evidence type="ECO:0000313" key="3">
    <source>
        <dbReference type="EMBL" id="QNQ08078.1"/>
    </source>
</evidence>
<dbReference type="GO" id="GO:0016020">
    <property type="term" value="C:membrane"/>
    <property type="evidence" value="ECO:0007669"/>
    <property type="project" value="UniProtKB-SubCell"/>
</dbReference>
<feature type="transmembrane region" description="Helical" evidence="1">
    <location>
        <begin position="31"/>
        <end position="49"/>
    </location>
</feature>
<dbReference type="Proteomes" id="UP000516148">
    <property type="component" value="Chromosome"/>
</dbReference>
<evidence type="ECO:0000313" key="4">
    <source>
        <dbReference type="Proteomes" id="UP000516148"/>
    </source>
</evidence>
<keyword evidence="1" id="KW-1133">Transmembrane helix</keyword>
<keyword evidence="1" id="KW-0812">Transmembrane</keyword>
<dbReference type="SUPFAM" id="SSF48317">
    <property type="entry name" value="Acid phosphatase/Vanadium-dependent haloperoxidase"/>
    <property type="match status" value="1"/>
</dbReference>
<dbReference type="KEGG" id="spap:H3Z74_15000"/>
<organism evidence="3 4">
    <name type="scientific">Sphingomonas alpina</name>
    <dbReference type="NCBI Taxonomy" id="653931"/>
    <lineage>
        <taxon>Bacteria</taxon>
        <taxon>Pseudomonadati</taxon>
        <taxon>Pseudomonadota</taxon>
        <taxon>Alphaproteobacteria</taxon>
        <taxon>Sphingomonadales</taxon>
        <taxon>Sphingomonadaceae</taxon>
        <taxon>Sphingomonas</taxon>
    </lineage>
</organism>
<feature type="transmembrane region" description="Helical" evidence="1">
    <location>
        <begin position="216"/>
        <end position="238"/>
    </location>
</feature>
<name>A0A7H0LEH5_9SPHN</name>
<protein>
    <submittedName>
        <fullName evidence="3">Phosphatase PAP2 family protein</fullName>
    </submittedName>
</protein>
<dbReference type="InterPro" id="IPR036938">
    <property type="entry name" value="PAP2/HPO_sf"/>
</dbReference>
<feature type="domain" description="Inositolphosphotransferase Aur1/Ipt1" evidence="2">
    <location>
        <begin position="98"/>
        <end position="283"/>
    </location>
</feature>
<reference evidence="3 4" key="1">
    <citation type="submission" date="2020-09" db="EMBL/GenBank/DDBJ databases">
        <title>Sphingomonas sp., a new species isolated from pork steak.</title>
        <authorList>
            <person name="Heidler von Heilborn D."/>
        </authorList>
    </citation>
    <scope>NUCLEOTIDE SEQUENCE [LARGE SCALE GENOMIC DNA]</scope>
    <source>
        <strain evidence="4">S8-3T</strain>
    </source>
</reference>
<dbReference type="RefSeq" id="WP_187760409.1">
    <property type="nucleotide sequence ID" value="NZ_CP061038.1"/>
</dbReference>
<feature type="transmembrane region" description="Helical" evidence="1">
    <location>
        <begin position="7"/>
        <end position="25"/>
    </location>
</feature>
<dbReference type="AlphaFoldDB" id="A0A7H0LEH5"/>
<feature type="transmembrane region" description="Helical" evidence="1">
    <location>
        <begin position="275"/>
        <end position="293"/>
    </location>
</feature>
<accession>A0A7H0LEH5</accession>
<evidence type="ECO:0000256" key="1">
    <source>
        <dbReference type="SAM" id="Phobius"/>
    </source>
</evidence>
<proteinExistence type="predicted"/>
<feature type="transmembrane region" description="Helical" evidence="1">
    <location>
        <begin position="158"/>
        <end position="184"/>
    </location>
</feature>
<sequence>MSVRAGLWLYASLALIGVTCALAAAGLSIDFASSGMRGVLMASVILLALRRDRIDNMVLRTLTDIMECLGLLSLLSLLGALASYAVAATTTGYVDHLLAAIDASLGFDWVAFYRFFAHNPAVAHLAILAYSNIFYSPAVILVALVVTGRRDRAHIFLMAYAIALTATVAAFALFPAQGALLYYIGWKPDFMPAIGLDHVMVIANLRSGAMTVINPATLSGLISFPSFHAAAALLFIWAAWPLKLLRWPMVAINVAMLFATPVHGCHYLIDVIGGLMIAGLSIAALRLPIMAILRGDVPRLAPKLALAKLG</sequence>
<evidence type="ECO:0000259" key="2">
    <source>
        <dbReference type="Pfam" id="PF14378"/>
    </source>
</evidence>
<feature type="transmembrane region" description="Helical" evidence="1">
    <location>
        <begin position="121"/>
        <end position="146"/>
    </location>
</feature>